<protein>
    <submittedName>
        <fullName evidence="1">Uncharacterized protein</fullName>
    </submittedName>
</protein>
<name>A0A6G6XHH8_9CAUD</name>
<accession>A0A6G6XHH8</accession>
<dbReference type="Proteomes" id="UP000502584">
    <property type="component" value="Segment"/>
</dbReference>
<dbReference type="EMBL" id="MN536026">
    <property type="protein sequence ID" value="QIG56946.1"/>
    <property type="molecule type" value="Genomic_DNA"/>
</dbReference>
<gene>
    <name evidence="1" type="ORF">vBPaeSS2019XI_068</name>
</gene>
<evidence type="ECO:0000313" key="1">
    <source>
        <dbReference type="EMBL" id="QIG56946.1"/>
    </source>
</evidence>
<sequence>MQVQFLLTVYRPEPNENAAEVRKALAKAGIAAAVERVDFDALLTAARAAAASLRWHRDQGHFAGMDGVYLENLEAAIKGAEGGAP</sequence>
<reference evidence="1 2" key="1">
    <citation type="submission" date="2019-10" db="EMBL/GenBank/DDBJ databases">
        <title>Genome of the temperate Pseudomonas aerugionosa phage vB_Pae-SS2019XI.</title>
        <authorList>
            <person name="Hammerl J.A."/>
            <person name="Jaeckel C."/>
            <person name="Schnehle S."/>
            <person name="Schmoger S."/>
        </authorList>
    </citation>
    <scope>NUCLEOTIDE SEQUENCE [LARGE SCALE GENOMIC DNA]</scope>
</reference>
<organism evidence="1 2">
    <name type="scientific">Pseudomonas phage vB_Pae-SS2019XI</name>
    <dbReference type="NCBI Taxonomy" id="2660688"/>
    <lineage>
        <taxon>Viruses</taxon>
        <taxon>Duplodnaviria</taxon>
        <taxon>Heunggongvirae</taxon>
        <taxon>Uroviricota</taxon>
        <taxon>Caudoviricetes</taxon>
        <taxon>Casjensviridae</taxon>
        <taxon>Maxdohrnvirus</taxon>
        <taxon>Maxdohrnvirus SS2019XI</taxon>
    </lineage>
</organism>
<evidence type="ECO:0000313" key="2">
    <source>
        <dbReference type="Proteomes" id="UP000502584"/>
    </source>
</evidence>
<proteinExistence type="predicted"/>
<keyword evidence="2" id="KW-1185">Reference proteome</keyword>